<feature type="transmembrane region" description="Helical" evidence="6">
    <location>
        <begin position="104"/>
        <end position="129"/>
    </location>
</feature>
<proteinExistence type="inferred from homology"/>
<protein>
    <submittedName>
        <fullName evidence="7">Uncharacterized protein</fullName>
    </submittedName>
</protein>
<accession>A0ABR4JWA1</accession>
<feature type="transmembrane region" description="Helical" evidence="6">
    <location>
        <begin position="141"/>
        <end position="157"/>
    </location>
</feature>
<comment type="similarity">
    <text evidence="2 6">Belongs to the peroxisomal membrane protein PXMP2/4 family.</text>
</comment>
<organism evidence="7 8">
    <name type="scientific">Aspergillus pseudoustus</name>
    <dbReference type="NCBI Taxonomy" id="1810923"/>
    <lineage>
        <taxon>Eukaryota</taxon>
        <taxon>Fungi</taxon>
        <taxon>Dikarya</taxon>
        <taxon>Ascomycota</taxon>
        <taxon>Pezizomycotina</taxon>
        <taxon>Eurotiomycetes</taxon>
        <taxon>Eurotiomycetidae</taxon>
        <taxon>Eurotiales</taxon>
        <taxon>Aspergillaceae</taxon>
        <taxon>Aspergillus</taxon>
        <taxon>Aspergillus subgen. Nidulantes</taxon>
    </lineage>
</organism>
<name>A0ABR4JWA1_9EURO</name>
<keyword evidence="5 6" id="KW-0472">Membrane</keyword>
<keyword evidence="8" id="KW-1185">Reference proteome</keyword>
<dbReference type="Pfam" id="PF04117">
    <property type="entry name" value="Mpv17_PMP22"/>
    <property type="match status" value="1"/>
</dbReference>
<comment type="caution">
    <text evidence="7">The sequence shown here is derived from an EMBL/GenBank/DDBJ whole genome shotgun (WGS) entry which is preliminary data.</text>
</comment>
<evidence type="ECO:0000256" key="1">
    <source>
        <dbReference type="ARBA" id="ARBA00004141"/>
    </source>
</evidence>
<evidence type="ECO:0000256" key="3">
    <source>
        <dbReference type="ARBA" id="ARBA00022692"/>
    </source>
</evidence>
<dbReference type="Proteomes" id="UP001610446">
    <property type="component" value="Unassembled WGS sequence"/>
</dbReference>
<evidence type="ECO:0000256" key="6">
    <source>
        <dbReference type="RuleBase" id="RU363053"/>
    </source>
</evidence>
<keyword evidence="4 6" id="KW-1133">Transmembrane helix</keyword>
<reference evidence="7 8" key="1">
    <citation type="submission" date="2024-07" db="EMBL/GenBank/DDBJ databases">
        <title>Section-level genome sequencing and comparative genomics of Aspergillus sections Usti and Cavernicolus.</title>
        <authorList>
            <consortium name="Lawrence Berkeley National Laboratory"/>
            <person name="Nybo J.L."/>
            <person name="Vesth T.C."/>
            <person name="Theobald S."/>
            <person name="Frisvad J.C."/>
            <person name="Larsen T.O."/>
            <person name="Kjaerboelling I."/>
            <person name="Rothschild-Mancinelli K."/>
            <person name="Lyhne E.K."/>
            <person name="Kogle M.E."/>
            <person name="Barry K."/>
            <person name="Clum A."/>
            <person name="Na H."/>
            <person name="Ledsgaard L."/>
            <person name="Lin J."/>
            <person name="Lipzen A."/>
            <person name="Kuo A."/>
            <person name="Riley R."/>
            <person name="Mondo S."/>
            <person name="Labutti K."/>
            <person name="Haridas S."/>
            <person name="Pangalinan J."/>
            <person name="Salamov A.A."/>
            <person name="Simmons B.A."/>
            <person name="Magnuson J.K."/>
            <person name="Chen J."/>
            <person name="Drula E."/>
            <person name="Henrissat B."/>
            <person name="Wiebenga A."/>
            <person name="Lubbers R.J."/>
            <person name="Gomes A.C."/>
            <person name="Makela M.R."/>
            <person name="Stajich J."/>
            <person name="Grigoriev I.V."/>
            <person name="Mortensen U.H."/>
            <person name="De Vries R.P."/>
            <person name="Baker S.E."/>
            <person name="Andersen M.R."/>
        </authorList>
    </citation>
    <scope>NUCLEOTIDE SEQUENCE [LARGE SCALE GENOMIC DNA]</scope>
    <source>
        <strain evidence="7 8">CBS 123904</strain>
    </source>
</reference>
<dbReference type="EMBL" id="JBFXLU010000081">
    <property type="protein sequence ID" value="KAL2844344.1"/>
    <property type="molecule type" value="Genomic_DNA"/>
</dbReference>
<evidence type="ECO:0000256" key="5">
    <source>
        <dbReference type="ARBA" id="ARBA00023136"/>
    </source>
</evidence>
<comment type="subcellular location">
    <subcellularLocation>
        <location evidence="1">Membrane</location>
        <topology evidence="1">Multi-pass membrane protein</topology>
    </subcellularLocation>
</comment>
<keyword evidence="3 6" id="KW-0812">Transmembrane</keyword>
<gene>
    <name evidence="7" type="ORF">BJY01DRAFT_248173</name>
</gene>
<evidence type="ECO:0000256" key="4">
    <source>
        <dbReference type="ARBA" id="ARBA00022989"/>
    </source>
</evidence>
<sequence length="184" mass="20767">MKGRTRTVLQSSLLKAAANLTAQLSRLYTDPSADAVINWQSVAEFAIFGLIQAHLNCHWQQFLEDTFPTHRRTRSSTATGEKAEKPIWCNVFAKMLLDQTLGLFMMNTIFLICTNAVVHVSSHPALIFAEVNTRIWTLIRNAWKIWPACALINFLWVPVESRVLVASCVGFGWNIFLALVTMTK</sequence>
<dbReference type="PANTHER" id="PTHR11266:SF80">
    <property type="entry name" value="PEROXISOMAL MEMBRANE PROTEIN 2"/>
    <property type="match status" value="1"/>
</dbReference>
<evidence type="ECO:0000256" key="2">
    <source>
        <dbReference type="ARBA" id="ARBA00006824"/>
    </source>
</evidence>
<dbReference type="PANTHER" id="PTHR11266">
    <property type="entry name" value="PEROXISOMAL MEMBRANE PROTEIN 2, PXMP2 MPV17"/>
    <property type="match status" value="1"/>
</dbReference>
<dbReference type="InterPro" id="IPR007248">
    <property type="entry name" value="Mpv17_PMP22"/>
</dbReference>
<feature type="transmembrane region" description="Helical" evidence="6">
    <location>
        <begin position="163"/>
        <end position="182"/>
    </location>
</feature>
<evidence type="ECO:0000313" key="7">
    <source>
        <dbReference type="EMBL" id="KAL2844344.1"/>
    </source>
</evidence>
<evidence type="ECO:0000313" key="8">
    <source>
        <dbReference type="Proteomes" id="UP001610446"/>
    </source>
</evidence>